<dbReference type="RefSeq" id="WP_380593728.1">
    <property type="nucleotide sequence ID" value="NZ_JBHSDU010000001.1"/>
</dbReference>
<dbReference type="PANTHER" id="PTHR45527">
    <property type="entry name" value="NONRIBOSOMAL PEPTIDE SYNTHETASE"/>
    <property type="match status" value="1"/>
</dbReference>
<evidence type="ECO:0000313" key="3">
    <source>
        <dbReference type="EMBL" id="MFC4307451.1"/>
    </source>
</evidence>
<dbReference type="PANTHER" id="PTHR45527:SF1">
    <property type="entry name" value="FATTY ACID SYNTHASE"/>
    <property type="match status" value="1"/>
</dbReference>
<name>A0ABV8SIK9_9GAMM</name>
<dbReference type="InterPro" id="IPR041464">
    <property type="entry name" value="TubC_N"/>
</dbReference>
<reference evidence="4" key="1">
    <citation type="journal article" date="2019" name="Int. J. Syst. Evol. Microbiol.">
        <title>The Global Catalogue of Microorganisms (GCM) 10K type strain sequencing project: providing services to taxonomists for standard genome sequencing and annotation.</title>
        <authorList>
            <consortium name="The Broad Institute Genomics Platform"/>
            <consortium name="The Broad Institute Genome Sequencing Center for Infectious Disease"/>
            <person name="Wu L."/>
            <person name="Ma J."/>
        </authorList>
    </citation>
    <scope>NUCLEOTIDE SEQUENCE [LARGE SCALE GENOMIC DNA]</scope>
    <source>
        <strain evidence="4">CGMCC 1.10759</strain>
    </source>
</reference>
<dbReference type="InterPro" id="IPR023213">
    <property type="entry name" value="CAT-like_dom_sf"/>
</dbReference>
<dbReference type="InterPro" id="IPR001242">
    <property type="entry name" value="Condensation_dom"/>
</dbReference>
<organism evidence="3 4">
    <name type="scientific">Steroidobacter flavus</name>
    <dbReference type="NCBI Taxonomy" id="1842136"/>
    <lineage>
        <taxon>Bacteria</taxon>
        <taxon>Pseudomonadati</taxon>
        <taxon>Pseudomonadota</taxon>
        <taxon>Gammaproteobacteria</taxon>
        <taxon>Steroidobacterales</taxon>
        <taxon>Steroidobacteraceae</taxon>
        <taxon>Steroidobacter</taxon>
    </lineage>
</organism>
<proteinExistence type="predicted"/>
<evidence type="ECO:0000313" key="4">
    <source>
        <dbReference type="Proteomes" id="UP001595904"/>
    </source>
</evidence>
<comment type="caution">
    <text evidence="3">The sequence shown here is derived from an EMBL/GenBank/DDBJ whole genome shotgun (WGS) entry which is preliminary data.</text>
</comment>
<accession>A0ABV8SIK9</accession>
<dbReference type="EMBL" id="JBHSDU010000001">
    <property type="protein sequence ID" value="MFC4307451.1"/>
    <property type="molecule type" value="Genomic_DNA"/>
</dbReference>
<feature type="domain" description="TubC N-terminal docking" evidence="2">
    <location>
        <begin position="15"/>
        <end position="64"/>
    </location>
</feature>
<keyword evidence="4" id="KW-1185">Reference proteome</keyword>
<evidence type="ECO:0000259" key="1">
    <source>
        <dbReference type="Pfam" id="PF00668"/>
    </source>
</evidence>
<sequence>MKAATRRSIPAEVSEVLGMAHGKGVRLWSDSGQLRYRAPKGALSRDDIIKLSVHSRDIVNLLEESAGGADVLELLLQSRPDGERAPVTLSQLAHWRFHQLGEHPSIRQIASATRLRGSLSLEAMQTSVAETIRRHDALRTRVMVSDGAPVQVIERNGNYDLCVENISGVPEELRASEIGRHIEELILEPVDVASDPLFGIRLLRLSDDEHVLITVMAHIISDASSGAIFLRDLLMGYRQAASAQSLRLPVIGTQFSQYAAWQAKAYPSWLDKQGAQWIQHVSSAIPTQFPDDAPVVAEGRAGWGTVPLRIDAELKRELREWCRLRRTTVPMAVFTAYAIVVMRWCNTSDYVFPYQSDGRVRPEIENTIGLFAAVLYLRITLRPSDRLIEVLSQVTQEYCRAYEHSDFSYALANQEPRPRFTLNAAFNWVPASDAGDSAARTVHSGIVDSPVPFVHPMSRNRHPRLKNLPGKHDPAVLLQDCEDRIVGDIYFPLSRFSLDTMRSFGSDFLGTLRELISHPEARASGMSRS</sequence>
<protein>
    <submittedName>
        <fullName evidence="3">Condensation domain-containing protein</fullName>
    </submittedName>
</protein>
<feature type="domain" description="Condensation" evidence="1">
    <location>
        <begin position="85"/>
        <end position="523"/>
    </location>
</feature>
<dbReference type="Gene3D" id="3.30.559.30">
    <property type="entry name" value="Nonribosomal peptide synthetase, condensation domain"/>
    <property type="match status" value="1"/>
</dbReference>
<evidence type="ECO:0000259" key="2">
    <source>
        <dbReference type="Pfam" id="PF18563"/>
    </source>
</evidence>
<dbReference type="Gene3D" id="3.30.559.10">
    <property type="entry name" value="Chloramphenicol acetyltransferase-like domain"/>
    <property type="match status" value="1"/>
</dbReference>
<dbReference type="Pfam" id="PF00668">
    <property type="entry name" value="Condensation"/>
    <property type="match status" value="1"/>
</dbReference>
<dbReference type="SUPFAM" id="SSF52777">
    <property type="entry name" value="CoA-dependent acyltransferases"/>
    <property type="match status" value="2"/>
</dbReference>
<dbReference type="InterPro" id="IPR044894">
    <property type="entry name" value="TubC_N_sf"/>
</dbReference>
<dbReference type="Gene3D" id="1.10.10.1830">
    <property type="entry name" value="Non-ribosomal peptide synthase, adenylation domain"/>
    <property type="match status" value="1"/>
</dbReference>
<dbReference type="Pfam" id="PF18563">
    <property type="entry name" value="TubC_N"/>
    <property type="match status" value="1"/>
</dbReference>
<gene>
    <name evidence="3" type="ORF">ACFPN2_00015</name>
</gene>
<dbReference type="Proteomes" id="UP001595904">
    <property type="component" value="Unassembled WGS sequence"/>
</dbReference>